<name>A0A1N6LFY1_9BURK</name>
<dbReference type="SUPFAM" id="SSF49299">
    <property type="entry name" value="PKD domain"/>
    <property type="match status" value="1"/>
</dbReference>
<dbReference type="CDD" id="cd06548">
    <property type="entry name" value="GH18_chitinase"/>
    <property type="match status" value="1"/>
</dbReference>
<dbReference type="InterPro" id="IPR022409">
    <property type="entry name" value="PKD/Chitinase_dom"/>
</dbReference>
<dbReference type="RefSeq" id="WP_074302065.1">
    <property type="nucleotide sequence ID" value="NZ_FSRU01000003.1"/>
</dbReference>
<evidence type="ECO:0000259" key="4">
    <source>
        <dbReference type="PROSITE" id="PS51910"/>
    </source>
</evidence>
<gene>
    <name evidence="5" type="ORF">SAMN05444165_7082</name>
</gene>
<dbReference type="InterPro" id="IPR035986">
    <property type="entry name" value="PKD_dom_sf"/>
</dbReference>
<dbReference type="GO" id="GO:0005975">
    <property type="term" value="P:carbohydrate metabolic process"/>
    <property type="evidence" value="ECO:0007669"/>
    <property type="project" value="InterPro"/>
</dbReference>
<evidence type="ECO:0000313" key="6">
    <source>
        <dbReference type="Proteomes" id="UP000185151"/>
    </source>
</evidence>
<dbReference type="AlphaFoldDB" id="A0A1N6LFY1"/>
<dbReference type="GO" id="GO:0006032">
    <property type="term" value="P:chitin catabolic process"/>
    <property type="evidence" value="ECO:0007669"/>
    <property type="project" value="UniProtKB-KW"/>
</dbReference>
<dbReference type="Gene3D" id="3.20.20.80">
    <property type="entry name" value="Glycosidases"/>
    <property type="match status" value="1"/>
</dbReference>
<dbReference type="InterPro" id="IPR017853">
    <property type="entry name" value="GH"/>
</dbReference>
<sequence>MRLFNEVVAGTTPLQAQRANSKLVYDGDPGDQAGAQGATEQKYQQNGYKPATEVEKFSYTSGRVAKRVYNRYASNDLTVFGYYTDWSQYDGRYDGLFADDQCGRGIDLMLLDPNAYDKLVLGFAGIVGDKGEKQQTINRAASDFARKNDEATFVDAWGDVASYRNCGFPGWVSNDYKMLFDQKTAQGVLGGLRKLKEKNPKLVLSFSIGGWTMSEAFHWVVASAERRRTLISSILDIFKRFPMFGEIDLDWEYPGAEGNAGNTYTDSDTPNFKALVQELRQALDTGGRADVLISIAASAAVKKMQKADLKGMLDAGVYRINLMTYDFFGTPWAPALAHHTNLHPGHPDNADEFSIDAALDYLEQTGVPLGRVVLGYAAYSRSARNAEISNWSPLTGTYTPGSGTTTGSFESGTTEWYDLIYNYLDLEHQTGINGFNVYTDQTADADYLYNPQTKLFLSVDTPRSVKAKGEYVRRRGLAGLFTWTIEMDNGVLANAAREGLGNQLVKQAIDMAPFYFEGVNVGGANRPPVAAIDGPLEAFEGDTVQFTGKRSSDPDGDTLTYLWSAPGLPFDGATVAEVEGIVPVNGAGASYTVTLTVDDGHGKRNVASVSLRAKTKGGQPPVALLTVQLASGTPFQVSGAASFDPDGDPLTYAWSAPQLAFDGSAEATVSAVVPSVDKPTDYRIQLSVSDGSAKSDEAIYLEAMPSAGTSVQAVITGKAKVESGGPLSLSGAESSGPEPLVYKWSAPALPFDGSSQVSIQVTAPAVAKDTDYPVQLTVTGHGGDGAQSVASVTVTVHASGSSGTWLPQSYPGDSEVTHDYNGQGLHRYRAKWWTAADNEPGDPACTSTSADGNDKVWLDLGKT</sequence>
<dbReference type="SMART" id="SM00636">
    <property type="entry name" value="Glyco_18"/>
    <property type="match status" value="1"/>
</dbReference>
<comment type="catalytic activity">
    <reaction evidence="1">
        <text>Random endo-hydrolysis of N-acetyl-beta-D-glucosaminide (1-&gt;4)-beta-linkages in chitin and chitodextrins.</text>
        <dbReference type="EC" id="3.2.1.14"/>
    </reaction>
</comment>
<organism evidence="5 6">
    <name type="scientific">Paraburkholderia phenazinium</name>
    <dbReference type="NCBI Taxonomy" id="60549"/>
    <lineage>
        <taxon>Bacteria</taxon>
        <taxon>Pseudomonadati</taxon>
        <taxon>Pseudomonadota</taxon>
        <taxon>Betaproteobacteria</taxon>
        <taxon>Burkholderiales</taxon>
        <taxon>Burkholderiaceae</taxon>
        <taxon>Paraburkholderia</taxon>
    </lineage>
</organism>
<dbReference type="EC" id="3.2.1.14" evidence="2"/>
<evidence type="ECO:0000256" key="3">
    <source>
        <dbReference type="ARBA" id="ARBA00023024"/>
    </source>
</evidence>
<evidence type="ECO:0000256" key="2">
    <source>
        <dbReference type="ARBA" id="ARBA00012729"/>
    </source>
</evidence>
<dbReference type="InterPro" id="IPR029070">
    <property type="entry name" value="Chitinase_insertion_sf"/>
</dbReference>
<keyword evidence="3" id="KW-0119">Carbohydrate metabolism</keyword>
<dbReference type="Gene3D" id="2.60.40.10">
    <property type="entry name" value="Immunoglobulins"/>
    <property type="match status" value="3"/>
</dbReference>
<dbReference type="InterPro" id="IPR011583">
    <property type="entry name" value="Chitinase_II/V-like_cat"/>
</dbReference>
<reference evidence="5 6" key="1">
    <citation type="submission" date="2016-11" db="EMBL/GenBank/DDBJ databases">
        <authorList>
            <person name="Jaros S."/>
            <person name="Januszkiewicz K."/>
            <person name="Wedrychowicz H."/>
        </authorList>
    </citation>
    <scope>NUCLEOTIDE SEQUENCE [LARGE SCALE GENOMIC DNA]</scope>
    <source>
        <strain evidence="5 6">GAS95</strain>
    </source>
</reference>
<protein>
    <recommendedName>
        <fullName evidence="2">chitinase</fullName>
        <ecNumber evidence="2">3.2.1.14</ecNumber>
    </recommendedName>
</protein>
<keyword evidence="3" id="KW-0624">Polysaccharide degradation</keyword>
<dbReference type="PANTHER" id="PTHR11177:SF317">
    <property type="entry name" value="CHITINASE 12-RELATED"/>
    <property type="match status" value="1"/>
</dbReference>
<dbReference type="GO" id="GO:0008843">
    <property type="term" value="F:endochitinase activity"/>
    <property type="evidence" value="ECO:0007669"/>
    <property type="project" value="UniProtKB-EC"/>
</dbReference>
<dbReference type="InterPro" id="IPR000601">
    <property type="entry name" value="PKD_dom"/>
</dbReference>
<evidence type="ECO:0000256" key="1">
    <source>
        <dbReference type="ARBA" id="ARBA00000822"/>
    </source>
</evidence>
<keyword evidence="6" id="KW-1185">Reference proteome</keyword>
<keyword evidence="3" id="KW-0146">Chitin degradation</keyword>
<dbReference type="PROSITE" id="PS51910">
    <property type="entry name" value="GH18_2"/>
    <property type="match status" value="1"/>
</dbReference>
<dbReference type="OrthoDB" id="9775889at2"/>
<dbReference type="GO" id="GO:0008061">
    <property type="term" value="F:chitin binding"/>
    <property type="evidence" value="ECO:0007669"/>
    <property type="project" value="InterPro"/>
</dbReference>
<proteinExistence type="predicted"/>
<dbReference type="SMART" id="SM00089">
    <property type="entry name" value="PKD"/>
    <property type="match status" value="3"/>
</dbReference>
<dbReference type="InterPro" id="IPR001223">
    <property type="entry name" value="Glyco_hydro18_cat"/>
</dbReference>
<accession>A0A1N6LFY1</accession>
<feature type="domain" description="GH18" evidence="4">
    <location>
        <begin position="77"/>
        <end position="503"/>
    </location>
</feature>
<dbReference type="Proteomes" id="UP000185151">
    <property type="component" value="Unassembled WGS sequence"/>
</dbReference>
<dbReference type="SUPFAM" id="SSF54556">
    <property type="entry name" value="Chitinase insertion domain"/>
    <property type="match status" value="1"/>
</dbReference>
<dbReference type="Pfam" id="PF18911">
    <property type="entry name" value="PKD_4"/>
    <property type="match status" value="1"/>
</dbReference>
<dbReference type="CDD" id="cd00146">
    <property type="entry name" value="PKD"/>
    <property type="match status" value="1"/>
</dbReference>
<dbReference type="EMBL" id="FSRU01000003">
    <property type="protein sequence ID" value="SIO67551.1"/>
    <property type="molecule type" value="Genomic_DNA"/>
</dbReference>
<evidence type="ECO:0000313" key="5">
    <source>
        <dbReference type="EMBL" id="SIO67551.1"/>
    </source>
</evidence>
<dbReference type="PANTHER" id="PTHR11177">
    <property type="entry name" value="CHITINASE"/>
    <property type="match status" value="1"/>
</dbReference>
<dbReference type="Pfam" id="PF00704">
    <property type="entry name" value="Glyco_hydro_18"/>
    <property type="match status" value="1"/>
</dbReference>
<dbReference type="SUPFAM" id="SSF51445">
    <property type="entry name" value="(Trans)glycosidases"/>
    <property type="match status" value="1"/>
</dbReference>
<dbReference type="InterPro" id="IPR050314">
    <property type="entry name" value="Glycosyl_Hydrlase_18"/>
</dbReference>
<dbReference type="InterPro" id="IPR013783">
    <property type="entry name" value="Ig-like_fold"/>
</dbReference>
<dbReference type="Gene3D" id="3.10.50.10">
    <property type="match status" value="1"/>
</dbReference>
<dbReference type="GO" id="GO:0005576">
    <property type="term" value="C:extracellular region"/>
    <property type="evidence" value="ECO:0007669"/>
    <property type="project" value="TreeGrafter"/>
</dbReference>